<dbReference type="Proteomes" id="UP000735302">
    <property type="component" value="Unassembled WGS sequence"/>
</dbReference>
<dbReference type="AlphaFoldDB" id="A0AAV4ADU9"/>
<dbReference type="PANTHER" id="PTHR22803">
    <property type="entry name" value="MANNOSE, PHOSPHOLIPASE, LECTIN RECEPTOR RELATED"/>
    <property type="match status" value="1"/>
</dbReference>
<name>A0AAV4ADU9_9GAST</name>
<accession>A0AAV4ADU9</accession>
<feature type="domain" description="C-type lectin" evidence="1">
    <location>
        <begin position="1"/>
        <end position="116"/>
    </location>
</feature>
<gene>
    <name evidence="2" type="ORF">PoB_003168200</name>
</gene>
<comment type="caution">
    <text evidence="2">The sequence shown here is derived from an EMBL/GenBank/DDBJ whole genome shotgun (WGS) entry which is preliminary data.</text>
</comment>
<dbReference type="PROSITE" id="PS50041">
    <property type="entry name" value="C_TYPE_LECTIN_2"/>
    <property type="match status" value="1"/>
</dbReference>
<dbReference type="InterPro" id="IPR050111">
    <property type="entry name" value="C-type_lectin/snaclec_domain"/>
</dbReference>
<dbReference type="InterPro" id="IPR001304">
    <property type="entry name" value="C-type_lectin-like"/>
</dbReference>
<keyword evidence="3" id="KW-1185">Reference proteome</keyword>
<protein>
    <submittedName>
        <fullName evidence="2">Mannose-binding protein c</fullName>
    </submittedName>
</protein>
<evidence type="ECO:0000313" key="3">
    <source>
        <dbReference type="Proteomes" id="UP000735302"/>
    </source>
</evidence>
<evidence type="ECO:0000259" key="1">
    <source>
        <dbReference type="PROSITE" id="PS50041"/>
    </source>
</evidence>
<dbReference type="InterPro" id="IPR016186">
    <property type="entry name" value="C-type_lectin-like/link_sf"/>
</dbReference>
<reference evidence="2 3" key="1">
    <citation type="journal article" date="2021" name="Elife">
        <title>Chloroplast acquisition without the gene transfer in kleptoplastic sea slugs, Plakobranchus ocellatus.</title>
        <authorList>
            <person name="Maeda T."/>
            <person name="Takahashi S."/>
            <person name="Yoshida T."/>
            <person name="Shimamura S."/>
            <person name="Takaki Y."/>
            <person name="Nagai Y."/>
            <person name="Toyoda A."/>
            <person name="Suzuki Y."/>
            <person name="Arimoto A."/>
            <person name="Ishii H."/>
            <person name="Satoh N."/>
            <person name="Nishiyama T."/>
            <person name="Hasebe M."/>
            <person name="Maruyama T."/>
            <person name="Minagawa J."/>
            <person name="Obokata J."/>
            <person name="Shigenobu S."/>
        </authorList>
    </citation>
    <scope>NUCLEOTIDE SEQUENCE [LARGE SCALE GENOMIC DNA]</scope>
</reference>
<dbReference type="InterPro" id="IPR016187">
    <property type="entry name" value="CTDL_fold"/>
</dbReference>
<dbReference type="Gene3D" id="3.10.100.10">
    <property type="entry name" value="Mannose-Binding Protein A, subunit A"/>
    <property type="match status" value="1"/>
</dbReference>
<sequence length="125" mass="14276">MQSKCEDLGGSLASIRSREENDAVKDLLNQIKWRKDDWGKLASGVWLAGSDSGSEGRWYWGSDRDTSTWTFSDWRLPHEPNNGGWGNDAENHVVMTPTDWRWNDVRSNEEHFPLCEIPNVNPITG</sequence>
<dbReference type="Pfam" id="PF00059">
    <property type="entry name" value="Lectin_C"/>
    <property type="match status" value="1"/>
</dbReference>
<proteinExistence type="predicted"/>
<evidence type="ECO:0000313" key="2">
    <source>
        <dbReference type="EMBL" id="GFO05177.1"/>
    </source>
</evidence>
<dbReference type="EMBL" id="BLXT01003747">
    <property type="protein sequence ID" value="GFO05177.1"/>
    <property type="molecule type" value="Genomic_DNA"/>
</dbReference>
<dbReference type="SUPFAM" id="SSF56436">
    <property type="entry name" value="C-type lectin-like"/>
    <property type="match status" value="1"/>
</dbReference>
<organism evidence="2 3">
    <name type="scientific">Plakobranchus ocellatus</name>
    <dbReference type="NCBI Taxonomy" id="259542"/>
    <lineage>
        <taxon>Eukaryota</taxon>
        <taxon>Metazoa</taxon>
        <taxon>Spiralia</taxon>
        <taxon>Lophotrochozoa</taxon>
        <taxon>Mollusca</taxon>
        <taxon>Gastropoda</taxon>
        <taxon>Heterobranchia</taxon>
        <taxon>Euthyneura</taxon>
        <taxon>Panpulmonata</taxon>
        <taxon>Sacoglossa</taxon>
        <taxon>Placobranchoidea</taxon>
        <taxon>Plakobranchidae</taxon>
        <taxon>Plakobranchus</taxon>
    </lineage>
</organism>